<dbReference type="Gene3D" id="3.20.20.140">
    <property type="entry name" value="Metal-dependent hydrolases"/>
    <property type="match status" value="1"/>
</dbReference>
<name>A0A8E1WJ73_9HYPH</name>
<feature type="domain" description="Amidohydrolase-related" evidence="1">
    <location>
        <begin position="135"/>
        <end position="352"/>
    </location>
</feature>
<gene>
    <name evidence="2" type="ORF">HNQ96_005935</name>
</gene>
<dbReference type="InterPro" id="IPR032466">
    <property type="entry name" value="Metal_Hydrolase"/>
</dbReference>
<dbReference type="PANTHER" id="PTHR42889:SF1">
    <property type="entry name" value="BLR3681 PROTEIN"/>
    <property type="match status" value="1"/>
</dbReference>
<dbReference type="AlphaFoldDB" id="A0A8E1WJ73"/>
<dbReference type="RefSeq" id="WP_184773928.1">
    <property type="nucleotide sequence ID" value="NZ_JACHGI010000022.1"/>
</dbReference>
<organism evidence="2 3">
    <name type="scientific">Aminobacter carboxidus</name>
    <dbReference type="NCBI Taxonomy" id="376165"/>
    <lineage>
        <taxon>Bacteria</taxon>
        <taxon>Pseudomonadati</taxon>
        <taxon>Pseudomonadota</taxon>
        <taxon>Alphaproteobacteria</taxon>
        <taxon>Hyphomicrobiales</taxon>
        <taxon>Phyllobacteriaceae</taxon>
        <taxon>Aminobacter</taxon>
    </lineage>
</organism>
<dbReference type="Proteomes" id="UP000532373">
    <property type="component" value="Unassembled WGS sequence"/>
</dbReference>
<evidence type="ECO:0000259" key="1">
    <source>
        <dbReference type="Pfam" id="PF04909"/>
    </source>
</evidence>
<sequence length="383" mass="43079">MPEQTAKFGGKTGIDPKIAARISDGKAWEPLPDDIFVIDGVAHTYNHAPDNLIPGSYAPMMTQMLWGIHEFYTPRDTPKWLVPQQHRIMQDADLIGHSLFGESQVDACVYHHLPIFNLFKDGGGPLYVGKQMRERWPGRVLIYGGISPYHDNVLDEIDRFLDEDKVSGFKFYPLDLVGGTVRGTRMDDEKLMFPLYERMLKRGIKTVAMHKAIPFGNVGHEYFMVDDVNDAATSFPEMNFEIFHGGFAFLEDTVLKATYNSNVTINLEGTSALIFYAPERLAHILGSLVQAGAADRIVWGTGVPVIHPQPFLEAFWNFQIPLSMQEGYAYPALTPEIKRMMLGGTQARILNLDVENLKRVAATDEFAKRDRLAEPWTSGRGTK</sequence>
<dbReference type="InterPro" id="IPR006680">
    <property type="entry name" value="Amidohydro-rel"/>
</dbReference>
<dbReference type="GO" id="GO:0016787">
    <property type="term" value="F:hydrolase activity"/>
    <property type="evidence" value="ECO:0007669"/>
    <property type="project" value="InterPro"/>
</dbReference>
<protein>
    <recommendedName>
        <fullName evidence="1">Amidohydrolase-related domain-containing protein</fullName>
    </recommendedName>
</protein>
<accession>A0A8E1WJ73</accession>
<proteinExistence type="predicted"/>
<comment type="caution">
    <text evidence="2">The sequence shown here is derived from an EMBL/GenBank/DDBJ whole genome shotgun (WGS) entry which is preliminary data.</text>
</comment>
<dbReference type="SUPFAM" id="SSF51556">
    <property type="entry name" value="Metallo-dependent hydrolases"/>
    <property type="match status" value="1"/>
</dbReference>
<evidence type="ECO:0000313" key="2">
    <source>
        <dbReference type="EMBL" id="MBB6470041.1"/>
    </source>
</evidence>
<dbReference type="EMBL" id="JACHGI010000022">
    <property type="protein sequence ID" value="MBB6470041.1"/>
    <property type="molecule type" value="Genomic_DNA"/>
</dbReference>
<dbReference type="Pfam" id="PF04909">
    <property type="entry name" value="Amidohydro_2"/>
    <property type="match status" value="1"/>
</dbReference>
<evidence type="ECO:0000313" key="3">
    <source>
        <dbReference type="Proteomes" id="UP000532373"/>
    </source>
</evidence>
<reference evidence="2 3" key="1">
    <citation type="submission" date="2020-08" db="EMBL/GenBank/DDBJ databases">
        <title>Genomic Encyclopedia of Type Strains, Phase IV (KMG-IV): sequencing the most valuable type-strain genomes for metagenomic binning, comparative biology and taxonomic classification.</title>
        <authorList>
            <person name="Goeker M."/>
        </authorList>
    </citation>
    <scope>NUCLEOTIDE SEQUENCE [LARGE SCALE GENOMIC DNA]</scope>
    <source>
        <strain evidence="2 3">DSM 17454</strain>
    </source>
</reference>
<dbReference type="PANTHER" id="PTHR42889">
    <property type="entry name" value="BLR3681 PROTEIN"/>
    <property type="match status" value="1"/>
</dbReference>